<gene>
    <name evidence="3" type="ORF">GCM10008024_15900</name>
    <name evidence="4" type="ORF">SAMN05444006_10751</name>
</gene>
<organism evidence="3 6">
    <name type="scientific">Allgaiera indica</name>
    <dbReference type="NCBI Taxonomy" id="765699"/>
    <lineage>
        <taxon>Bacteria</taxon>
        <taxon>Pseudomonadati</taxon>
        <taxon>Pseudomonadota</taxon>
        <taxon>Alphaproteobacteria</taxon>
        <taxon>Rhodobacterales</taxon>
        <taxon>Paracoccaceae</taxon>
        <taxon>Allgaiera</taxon>
    </lineage>
</organism>
<dbReference type="Pfam" id="PF13343">
    <property type="entry name" value="SBP_bac_6"/>
    <property type="match status" value="1"/>
</dbReference>
<keyword evidence="1 2" id="KW-0732">Signal</keyword>
<evidence type="ECO:0000256" key="1">
    <source>
        <dbReference type="ARBA" id="ARBA00022729"/>
    </source>
</evidence>
<name>A0AAN5A005_9RHOB</name>
<reference evidence="3" key="3">
    <citation type="submission" date="2023-06" db="EMBL/GenBank/DDBJ databases">
        <authorList>
            <person name="Sun Q."/>
            <person name="Zhou Y."/>
        </authorList>
    </citation>
    <scope>NUCLEOTIDE SEQUENCE</scope>
    <source>
        <strain evidence="3">CGMCC 1.10859</strain>
    </source>
</reference>
<dbReference type="EMBL" id="FNOB01000007">
    <property type="protein sequence ID" value="SDW83191.1"/>
    <property type="molecule type" value="Genomic_DNA"/>
</dbReference>
<dbReference type="PANTHER" id="PTHR30006">
    <property type="entry name" value="THIAMINE-BINDING PERIPLASMIC PROTEIN-RELATED"/>
    <property type="match status" value="1"/>
</dbReference>
<feature type="chain" id="PRO_5043046976" evidence="2">
    <location>
        <begin position="30"/>
        <end position="364"/>
    </location>
</feature>
<sequence length="364" mass="39229">MASQITRRSILKGSAALGVMSALPGIALAEGMDDLIAAAKKEGKLNTIALPPDWANYGKMMKAFTEKYGITINNASPNASSAQELQAVKSTRGQDRAVDVVDVGPSFALIGQSQKLFKPYKVSTWDTIPDSMKDKDGYWYGDYFGVVSFGVNTKVVKNVPQTWADLLKPEYKNMIALNGNPLSAGAAFGGVFAAALGNGGSLDNIKPGVEFFAKLAKSGNFIPVGVTPATLESGQTPIAINWDYLNLGYRDKFAGKAPIEVVVPADGVFGNFYAQAISAFAANPEAAKLWEEFVYSDEGQLIYLEGYAHPARFNDLAKRGKIPADLEAKMPPSKFYTDVKFPTQAQQKAAQKVLQENWQSMVGQ</sequence>
<dbReference type="InterPro" id="IPR006311">
    <property type="entry name" value="TAT_signal"/>
</dbReference>
<dbReference type="PROSITE" id="PS51318">
    <property type="entry name" value="TAT"/>
    <property type="match status" value="1"/>
</dbReference>
<proteinExistence type="predicted"/>
<evidence type="ECO:0000256" key="2">
    <source>
        <dbReference type="SAM" id="SignalP"/>
    </source>
</evidence>
<dbReference type="GO" id="GO:0015888">
    <property type="term" value="P:thiamine transport"/>
    <property type="evidence" value="ECO:0007669"/>
    <property type="project" value="TreeGrafter"/>
</dbReference>
<dbReference type="Proteomes" id="UP000634647">
    <property type="component" value="Unassembled WGS sequence"/>
</dbReference>
<dbReference type="GO" id="GO:0030976">
    <property type="term" value="F:thiamine pyrophosphate binding"/>
    <property type="evidence" value="ECO:0007669"/>
    <property type="project" value="TreeGrafter"/>
</dbReference>
<reference evidence="3" key="1">
    <citation type="journal article" date="2014" name="Int. J. Syst. Evol. Microbiol.">
        <title>Complete genome sequence of Corynebacterium casei LMG S-19264T (=DSM 44701T), isolated from a smear-ripened cheese.</title>
        <authorList>
            <consortium name="US DOE Joint Genome Institute (JGI-PGF)"/>
            <person name="Walter F."/>
            <person name="Albersmeier A."/>
            <person name="Kalinowski J."/>
            <person name="Ruckert C."/>
        </authorList>
    </citation>
    <scope>NUCLEOTIDE SEQUENCE</scope>
    <source>
        <strain evidence="3">CGMCC 1.10859</strain>
    </source>
</reference>
<protein>
    <submittedName>
        <fullName evidence="3">Iron ABC transporter substrate-binding protein</fullName>
    </submittedName>
    <submittedName>
        <fullName evidence="4">Spermidine/putrescine transport system substrate-binding protein</fullName>
    </submittedName>
</protein>
<dbReference type="GO" id="GO:0030975">
    <property type="term" value="F:thiamine binding"/>
    <property type="evidence" value="ECO:0007669"/>
    <property type="project" value="TreeGrafter"/>
</dbReference>
<dbReference type="SUPFAM" id="SSF53850">
    <property type="entry name" value="Periplasmic binding protein-like II"/>
    <property type="match status" value="1"/>
</dbReference>
<reference evidence="4 5" key="2">
    <citation type="submission" date="2016-10" db="EMBL/GenBank/DDBJ databases">
        <authorList>
            <person name="Varghese N."/>
            <person name="Submissions S."/>
        </authorList>
    </citation>
    <scope>NUCLEOTIDE SEQUENCE [LARGE SCALE GENOMIC DNA]</scope>
    <source>
        <strain evidence="4 5">DSM 24802</strain>
    </source>
</reference>
<feature type="signal peptide" evidence="2">
    <location>
        <begin position="1"/>
        <end position="29"/>
    </location>
</feature>
<evidence type="ECO:0000313" key="6">
    <source>
        <dbReference type="Proteomes" id="UP000634647"/>
    </source>
</evidence>
<evidence type="ECO:0000313" key="5">
    <source>
        <dbReference type="Proteomes" id="UP000199541"/>
    </source>
</evidence>
<keyword evidence="5" id="KW-1185">Reference proteome</keyword>
<dbReference type="GO" id="GO:0030288">
    <property type="term" value="C:outer membrane-bounded periplasmic space"/>
    <property type="evidence" value="ECO:0007669"/>
    <property type="project" value="TreeGrafter"/>
</dbReference>
<comment type="caution">
    <text evidence="3">The sequence shown here is derived from an EMBL/GenBank/DDBJ whole genome shotgun (WGS) entry which is preliminary data.</text>
</comment>
<dbReference type="Gene3D" id="3.40.190.10">
    <property type="entry name" value="Periplasmic binding protein-like II"/>
    <property type="match status" value="2"/>
</dbReference>
<evidence type="ECO:0000313" key="3">
    <source>
        <dbReference type="EMBL" id="GHE01236.1"/>
    </source>
</evidence>
<dbReference type="EMBL" id="BNAB01000006">
    <property type="protein sequence ID" value="GHE01236.1"/>
    <property type="molecule type" value="Genomic_DNA"/>
</dbReference>
<evidence type="ECO:0000313" key="4">
    <source>
        <dbReference type="EMBL" id="SDW83191.1"/>
    </source>
</evidence>
<dbReference type="Proteomes" id="UP000199541">
    <property type="component" value="Unassembled WGS sequence"/>
</dbReference>
<dbReference type="AlphaFoldDB" id="A0AAN5A005"/>
<dbReference type="RefSeq" id="WP_035844501.1">
    <property type="nucleotide sequence ID" value="NZ_BNAB01000006.1"/>
</dbReference>
<accession>A0AAN5A005</accession>
<dbReference type="PANTHER" id="PTHR30006:SF2">
    <property type="entry name" value="ABC TRANSPORTER SUBSTRATE-BINDING PROTEIN"/>
    <property type="match status" value="1"/>
</dbReference>